<evidence type="ECO:0000313" key="1">
    <source>
        <dbReference type="EMBL" id="GAQ91916.1"/>
    </source>
</evidence>
<gene>
    <name evidence="1" type="ORF">KFL_008820010</name>
</gene>
<keyword evidence="2" id="KW-1185">Reference proteome</keyword>
<proteinExistence type="predicted"/>
<organism evidence="1 2">
    <name type="scientific">Klebsormidium nitens</name>
    <name type="common">Green alga</name>
    <name type="synonym">Ulothrix nitens</name>
    <dbReference type="NCBI Taxonomy" id="105231"/>
    <lineage>
        <taxon>Eukaryota</taxon>
        <taxon>Viridiplantae</taxon>
        <taxon>Streptophyta</taxon>
        <taxon>Klebsormidiophyceae</taxon>
        <taxon>Klebsormidiales</taxon>
        <taxon>Klebsormidiaceae</taxon>
        <taxon>Klebsormidium</taxon>
    </lineage>
</organism>
<sequence length="371" mass="38132">YSPSLIGDACPLVGFVGPSPSTLQIIRCVYNNPIPSVFGFETVNCNYDIRSGIAMGPGVDPLCLDALVPVPLPTLPRLPFPSPSLSPTVPPLSSLPAIPTPTPQATVSANGSLVACTIPENGPSAECAPACACGSYVGGNPAVAGSPATVCQASVICANCDIGCNTDLDCLVGYNCAGSCGGHRTTTTSTHIRMSKSLFSKFRLASPKVSGPSGTPNGLVLDALPCTVTLHATGMGRKLAVQFGSGSRATDRRRGACSKMAGRDAWQLHRPGSSPDWPANQRNGLAEVGGIIGPILATSCSKIIFGALLDPNQLGAILGALLDLILDVLLVPYFYFSSALSSTLAEMRDDASGLDAHLMTEKRLPPAGQSL</sequence>
<evidence type="ECO:0000313" key="2">
    <source>
        <dbReference type="Proteomes" id="UP000054558"/>
    </source>
</evidence>
<dbReference type="Proteomes" id="UP000054558">
    <property type="component" value="Unassembled WGS sequence"/>
</dbReference>
<dbReference type="OMA" id="CANCDIG"/>
<feature type="non-terminal residue" evidence="1">
    <location>
        <position position="1"/>
    </location>
</feature>
<dbReference type="AlphaFoldDB" id="A0A1Y1ISZ2"/>
<protein>
    <submittedName>
        <fullName evidence="1">Uncharacterized protein</fullName>
    </submittedName>
</protein>
<reference evidence="1 2" key="1">
    <citation type="journal article" date="2014" name="Nat. Commun.">
        <title>Klebsormidium flaccidum genome reveals primary factors for plant terrestrial adaptation.</title>
        <authorList>
            <person name="Hori K."/>
            <person name="Maruyama F."/>
            <person name="Fujisawa T."/>
            <person name="Togashi T."/>
            <person name="Yamamoto N."/>
            <person name="Seo M."/>
            <person name="Sato S."/>
            <person name="Yamada T."/>
            <person name="Mori H."/>
            <person name="Tajima N."/>
            <person name="Moriyama T."/>
            <person name="Ikeuchi M."/>
            <person name="Watanabe M."/>
            <person name="Wada H."/>
            <person name="Kobayashi K."/>
            <person name="Saito M."/>
            <person name="Masuda T."/>
            <person name="Sasaki-Sekimoto Y."/>
            <person name="Mashiguchi K."/>
            <person name="Awai K."/>
            <person name="Shimojima M."/>
            <person name="Masuda S."/>
            <person name="Iwai M."/>
            <person name="Nobusawa T."/>
            <person name="Narise T."/>
            <person name="Kondo S."/>
            <person name="Saito H."/>
            <person name="Sato R."/>
            <person name="Murakawa M."/>
            <person name="Ihara Y."/>
            <person name="Oshima-Yamada Y."/>
            <person name="Ohtaka K."/>
            <person name="Satoh M."/>
            <person name="Sonobe K."/>
            <person name="Ishii M."/>
            <person name="Ohtani R."/>
            <person name="Kanamori-Sato M."/>
            <person name="Honoki R."/>
            <person name="Miyazaki D."/>
            <person name="Mochizuki H."/>
            <person name="Umetsu J."/>
            <person name="Higashi K."/>
            <person name="Shibata D."/>
            <person name="Kamiya Y."/>
            <person name="Sato N."/>
            <person name="Nakamura Y."/>
            <person name="Tabata S."/>
            <person name="Ida S."/>
            <person name="Kurokawa K."/>
            <person name="Ohta H."/>
        </authorList>
    </citation>
    <scope>NUCLEOTIDE SEQUENCE [LARGE SCALE GENOMIC DNA]</scope>
    <source>
        <strain evidence="1 2">NIES-2285</strain>
    </source>
</reference>
<accession>A0A1Y1ISZ2</accession>
<name>A0A1Y1ISZ2_KLENI</name>
<dbReference type="EMBL" id="DF237831">
    <property type="protein sequence ID" value="GAQ91916.1"/>
    <property type="molecule type" value="Genomic_DNA"/>
</dbReference>